<dbReference type="GO" id="GO:0005049">
    <property type="term" value="F:nuclear export signal receptor activity"/>
    <property type="evidence" value="ECO:0007669"/>
    <property type="project" value="InterPro"/>
</dbReference>
<gene>
    <name evidence="8" type="ORF">TRFO_14165</name>
</gene>
<name>A0A1J4L0A7_9EUKA</name>
<keyword evidence="5" id="KW-0963">Cytoplasm</keyword>
<comment type="caution">
    <text evidence="8">The sequence shown here is derived from an EMBL/GenBank/DDBJ whole genome shotgun (WGS) entry which is preliminary data.</text>
</comment>
<evidence type="ECO:0000313" key="9">
    <source>
        <dbReference type="Proteomes" id="UP000179807"/>
    </source>
</evidence>
<comment type="similarity">
    <text evidence="3">Belongs to the exportin family.</text>
</comment>
<sequence length="1039" mass="119213">MDPDTFAQSFLQFIRAEPSDPEHIKQSNLIKNNINNLGLIFQFLPQCPVSVKEMALTFVTITEILKNRGGLLDVPFLQQQINFLMTFIAEKIDFILSNPSLKNLCADAVAYSFRFLFELTIPNPPVFSSLFQTFESPHENMKILSLEIMNSLVTAIKDSKLKHLTETDYMRNVELFQKTQLSSYFNHAAHVILMNNPTLIDHALNLLVSCFKNFATKLDNADIDTYVFSAPQEIYQFYQKTDLPSALFQIFNSAPPGSNRENLAMESLIYFSSVAWRPIDRNTQLAYLFFAANTITQFMRSGRCQQDEATLLSTSRFIFKIGTIINVAMFIQGQTEVAVNFFLAVRDITIFAFNNCLMKEPSNYLIKFWGKLANTRFDMSTGIPQEFIQLFPEVFNAYVNAVCSYFNNEGECESDVEISQFLESIKHLWYIEWITPKICSQYVANVLSTLTQELVSKPIDMSSITILYRIVHVILIITAQFVGRLSPKNLEDNAILIDSILNFINITNDFTKSIIASNIEPLLGILCTLEKSLKYFTLYFKREFIGSTQGYGTTNTDRIYANLPIFQSLPLEVRRQAAFDIIFNRFLHDLENFMFNPDLLKELLEFIDDFIQKSPKDVKILVQNNALLQTLIQRKFIIEFKFFSQSVSVNKLYTILNKLYVRSILTVDQWAAFLPYFDQRFSQLASSGYSDQIMVFNLFSELNGALKGNGISTLFYYLFRWFMTHVDDTIQCIAKHSNNENVLIAICKTWTALCTNKGYKLIIPSTSAEGIKLFQSSLKVIQTLAGSDLTDERVVNIKMKYITKIIAPSLSTKYVNFGIMEYFKDTSLDIMIDIYFTVLANWSFEAYKLYPKIVKSMNAIILSILEIKPMKIADEAKLNLISRFLFKAMLQLDNSLYIKEVYQTLTKLIEFFLQSNCANLITNFQAHFLAILDQIINGSQPLTDTAAAPLYYMFLGIPGWAQHVFEMICSIFDPKNREEISALFTTTFGVIDPAKGVTQGQKDLRNILVVFKKKIKKYATNLSDIAEFEPYFLTQEPRL</sequence>
<evidence type="ECO:0000256" key="4">
    <source>
        <dbReference type="ARBA" id="ARBA00022448"/>
    </source>
</evidence>
<dbReference type="EMBL" id="MLAK01000229">
    <property type="protein sequence ID" value="OHT15398.1"/>
    <property type="molecule type" value="Genomic_DNA"/>
</dbReference>
<dbReference type="GO" id="GO:0005643">
    <property type="term" value="C:nuclear pore"/>
    <property type="evidence" value="ECO:0007669"/>
    <property type="project" value="TreeGrafter"/>
</dbReference>
<dbReference type="GeneID" id="94832347"/>
<evidence type="ECO:0000256" key="5">
    <source>
        <dbReference type="ARBA" id="ARBA00022490"/>
    </source>
</evidence>
<dbReference type="PANTHER" id="PTHR12596">
    <property type="entry name" value="EXPORTIN 4,7-RELATED"/>
    <property type="match status" value="1"/>
</dbReference>
<keyword evidence="9" id="KW-1185">Reference proteome</keyword>
<keyword evidence="7" id="KW-0539">Nucleus</keyword>
<dbReference type="OrthoDB" id="244158at2759"/>
<protein>
    <recommendedName>
        <fullName evidence="10">Exportin-1 C-terminal domain-containing protein</fullName>
    </recommendedName>
</protein>
<dbReference type="PANTHER" id="PTHR12596:SF2">
    <property type="entry name" value="EXPORTIN-7 ISOFORM X1"/>
    <property type="match status" value="1"/>
</dbReference>
<accession>A0A1J4L0A7</accession>
<proteinExistence type="inferred from homology"/>
<dbReference type="VEuPathDB" id="TrichDB:TRFO_14165"/>
<organism evidence="8 9">
    <name type="scientific">Tritrichomonas foetus</name>
    <dbReference type="NCBI Taxonomy" id="1144522"/>
    <lineage>
        <taxon>Eukaryota</taxon>
        <taxon>Metamonada</taxon>
        <taxon>Parabasalia</taxon>
        <taxon>Tritrichomonadida</taxon>
        <taxon>Tritrichomonadidae</taxon>
        <taxon>Tritrichomonas</taxon>
    </lineage>
</organism>
<evidence type="ECO:0000256" key="6">
    <source>
        <dbReference type="ARBA" id="ARBA00022927"/>
    </source>
</evidence>
<reference evidence="8" key="1">
    <citation type="submission" date="2016-10" db="EMBL/GenBank/DDBJ databases">
        <authorList>
            <person name="Benchimol M."/>
            <person name="Almeida L.G."/>
            <person name="Vasconcelos A.T."/>
            <person name="Perreira-Neves A."/>
            <person name="Rosa I.A."/>
            <person name="Tasca T."/>
            <person name="Bogo M.R."/>
            <person name="de Souza W."/>
        </authorList>
    </citation>
    <scope>NUCLEOTIDE SEQUENCE [LARGE SCALE GENOMIC DNA]</scope>
    <source>
        <strain evidence="8">K</strain>
    </source>
</reference>
<dbReference type="Proteomes" id="UP000179807">
    <property type="component" value="Unassembled WGS sequence"/>
</dbReference>
<dbReference type="InterPro" id="IPR044189">
    <property type="entry name" value="XPO4/7-like"/>
</dbReference>
<keyword evidence="6" id="KW-0653">Protein transport</keyword>
<evidence type="ECO:0000313" key="8">
    <source>
        <dbReference type="EMBL" id="OHT15398.1"/>
    </source>
</evidence>
<evidence type="ECO:0000256" key="2">
    <source>
        <dbReference type="ARBA" id="ARBA00004496"/>
    </source>
</evidence>
<evidence type="ECO:0008006" key="10">
    <source>
        <dbReference type="Google" id="ProtNLM"/>
    </source>
</evidence>
<dbReference type="AlphaFoldDB" id="A0A1J4L0A7"/>
<evidence type="ECO:0000256" key="7">
    <source>
        <dbReference type="ARBA" id="ARBA00023242"/>
    </source>
</evidence>
<comment type="subcellular location">
    <subcellularLocation>
        <location evidence="2">Cytoplasm</location>
    </subcellularLocation>
    <subcellularLocation>
        <location evidence="1">Nucleus</location>
    </subcellularLocation>
</comment>
<keyword evidence="4" id="KW-0813">Transport</keyword>
<dbReference type="RefSeq" id="XP_068368534.1">
    <property type="nucleotide sequence ID" value="XM_068497643.1"/>
</dbReference>
<evidence type="ECO:0000256" key="1">
    <source>
        <dbReference type="ARBA" id="ARBA00004123"/>
    </source>
</evidence>
<dbReference type="GO" id="GO:0006611">
    <property type="term" value="P:protein export from nucleus"/>
    <property type="evidence" value="ECO:0007669"/>
    <property type="project" value="TreeGrafter"/>
</dbReference>
<evidence type="ECO:0000256" key="3">
    <source>
        <dbReference type="ARBA" id="ARBA00009466"/>
    </source>
</evidence>
<dbReference type="GO" id="GO:0005737">
    <property type="term" value="C:cytoplasm"/>
    <property type="evidence" value="ECO:0007669"/>
    <property type="project" value="UniProtKB-SubCell"/>
</dbReference>